<feature type="non-terminal residue" evidence="3">
    <location>
        <position position="89"/>
    </location>
</feature>
<feature type="domain" description="BTB" evidence="2">
    <location>
        <begin position="63"/>
        <end position="89"/>
    </location>
</feature>
<dbReference type="SUPFAM" id="SSF54695">
    <property type="entry name" value="POZ domain"/>
    <property type="match status" value="1"/>
</dbReference>
<dbReference type="InterPro" id="IPR000210">
    <property type="entry name" value="BTB/POZ_dom"/>
</dbReference>
<feature type="non-terminal residue" evidence="3">
    <location>
        <position position="1"/>
    </location>
</feature>
<dbReference type="Pfam" id="PF00651">
    <property type="entry name" value="BTB"/>
    <property type="match status" value="1"/>
</dbReference>
<dbReference type="EMBL" id="JAVRJZ010000009">
    <property type="protein sequence ID" value="KAK2718202.1"/>
    <property type="molecule type" value="Genomic_DNA"/>
</dbReference>
<keyword evidence="1" id="KW-0732">Signal</keyword>
<dbReference type="Proteomes" id="UP001187531">
    <property type="component" value="Unassembled WGS sequence"/>
</dbReference>
<gene>
    <name evidence="3" type="ORF">QYM36_005503</name>
</gene>
<accession>A0AA88IBG1</accession>
<protein>
    <recommendedName>
        <fullName evidence="2">BTB domain-containing protein</fullName>
    </recommendedName>
</protein>
<comment type="caution">
    <text evidence="3">The sequence shown here is derived from an EMBL/GenBank/DDBJ whole genome shotgun (WGS) entry which is preliminary data.</text>
</comment>
<organism evidence="3 4">
    <name type="scientific">Artemia franciscana</name>
    <name type="common">Brine shrimp</name>
    <name type="synonym">Artemia sanfranciscana</name>
    <dbReference type="NCBI Taxonomy" id="6661"/>
    <lineage>
        <taxon>Eukaryota</taxon>
        <taxon>Metazoa</taxon>
        <taxon>Ecdysozoa</taxon>
        <taxon>Arthropoda</taxon>
        <taxon>Crustacea</taxon>
        <taxon>Branchiopoda</taxon>
        <taxon>Anostraca</taxon>
        <taxon>Artemiidae</taxon>
        <taxon>Artemia</taxon>
    </lineage>
</organism>
<feature type="chain" id="PRO_5041701744" description="BTB domain-containing protein" evidence="1">
    <location>
        <begin position="23"/>
        <end position="89"/>
    </location>
</feature>
<proteinExistence type="predicted"/>
<name>A0AA88IBG1_ARTSF</name>
<evidence type="ECO:0000256" key="1">
    <source>
        <dbReference type="SAM" id="SignalP"/>
    </source>
</evidence>
<keyword evidence="4" id="KW-1185">Reference proteome</keyword>
<reference evidence="3" key="1">
    <citation type="submission" date="2023-07" db="EMBL/GenBank/DDBJ databases">
        <title>Chromosome-level genome assembly of Artemia franciscana.</title>
        <authorList>
            <person name="Jo E."/>
        </authorList>
    </citation>
    <scope>NUCLEOTIDE SEQUENCE</scope>
    <source>
        <tissue evidence="3">Whole body</tissue>
    </source>
</reference>
<dbReference type="CDD" id="cd18186">
    <property type="entry name" value="BTB_POZ_ZBTB_KLHL-like"/>
    <property type="match status" value="1"/>
</dbReference>
<evidence type="ECO:0000259" key="2">
    <source>
        <dbReference type="PROSITE" id="PS50097"/>
    </source>
</evidence>
<dbReference type="PROSITE" id="PS50097">
    <property type="entry name" value="BTB"/>
    <property type="match status" value="1"/>
</dbReference>
<sequence length="89" mass="9919">YTSKDASKQLLLLAVLSSHLLSNQIKLGKVPVMDTNQFNLKWTDHGQSVMKWIDYFAVSGKFTDVSLVAEGKLINVHRNILAACSPMLE</sequence>
<dbReference type="AlphaFoldDB" id="A0AA88IBG1"/>
<dbReference type="Gene3D" id="3.30.710.10">
    <property type="entry name" value="Potassium Channel Kv1.1, Chain A"/>
    <property type="match status" value="1"/>
</dbReference>
<evidence type="ECO:0000313" key="4">
    <source>
        <dbReference type="Proteomes" id="UP001187531"/>
    </source>
</evidence>
<dbReference type="InterPro" id="IPR011333">
    <property type="entry name" value="SKP1/BTB/POZ_sf"/>
</dbReference>
<feature type="signal peptide" evidence="1">
    <location>
        <begin position="1"/>
        <end position="22"/>
    </location>
</feature>
<evidence type="ECO:0000313" key="3">
    <source>
        <dbReference type="EMBL" id="KAK2718202.1"/>
    </source>
</evidence>